<proteinExistence type="predicted"/>
<dbReference type="OrthoDB" id="2687272at2759"/>
<protein>
    <recommendedName>
        <fullName evidence="2">DUF6534 domain-containing protein</fullName>
    </recommendedName>
</protein>
<feature type="transmembrane region" description="Helical" evidence="1">
    <location>
        <begin position="140"/>
        <end position="160"/>
    </location>
</feature>
<feature type="domain" description="DUF6534" evidence="2">
    <location>
        <begin position="75"/>
        <end position="164"/>
    </location>
</feature>
<dbReference type="InterPro" id="IPR045339">
    <property type="entry name" value="DUF6534"/>
</dbReference>
<feature type="transmembrane region" description="Helical" evidence="1">
    <location>
        <begin position="112"/>
        <end position="134"/>
    </location>
</feature>
<sequence>MPTQGFFIYRIYVFGGRNLVAPILWGIQMIVQIVIAIIYVARSLYTSNGRVQSVSFSVLDTTFFKDTIIVALSLAVVVDVLIAIAMTYLLFKRRAVAGFESSAHILQRLTVFAVNTGIWTATFAVLSVIFLKALPNTNGLYLVFSVPLPAIYCNTLLANLNARSYIRGGTTSHELVVMSGGAVSGGTRSDTRDVKVSPSTPLNIRKETEVVTFRDANRVTTPEDCI</sequence>
<evidence type="ECO:0000256" key="1">
    <source>
        <dbReference type="SAM" id="Phobius"/>
    </source>
</evidence>
<reference evidence="3" key="1">
    <citation type="submission" date="2021-03" db="EMBL/GenBank/DDBJ databases">
        <title>Evolutionary innovations through gain and loss of genes in the ectomycorrhizal Boletales.</title>
        <authorList>
            <person name="Wu G."/>
            <person name="Miyauchi S."/>
            <person name="Morin E."/>
            <person name="Yang Z.-L."/>
            <person name="Xu J."/>
            <person name="Martin F.M."/>
        </authorList>
    </citation>
    <scope>NUCLEOTIDE SEQUENCE</scope>
    <source>
        <strain evidence="3">BR01</strain>
    </source>
</reference>
<keyword evidence="1" id="KW-0472">Membrane</keyword>
<name>A0A8I3ACQ2_9AGAM</name>
<dbReference type="EMBL" id="JAGFBS010000002">
    <property type="protein sequence ID" value="KAG6380573.1"/>
    <property type="molecule type" value="Genomic_DNA"/>
</dbReference>
<feature type="transmembrane region" description="Helical" evidence="1">
    <location>
        <begin position="20"/>
        <end position="41"/>
    </location>
</feature>
<evidence type="ECO:0000313" key="4">
    <source>
        <dbReference type="Proteomes" id="UP000683000"/>
    </source>
</evidence>
<keyword evidence="1" id="KW-1133">Transmembrane helix</keyword>
<organism evidence="3 4">
    <name type="scientific">Boletus reticuloceps</name>
    <dbReference type="NCBI Taxonomy" id="495285"/>
    <lineage>
        <taxon>Eukaryota</taxon>
        <taxon>Fungi</taxon>
        <taxon>Dikarya</taxon>
        <taxon>Basidiomycota</taxon>
        <taxon>Agaricomycotina</taxon>
        <taxon>Agaricomycetes</taxon>
        <taxon>Agaricomycetidae</taxon>
        <taxon>Boletales</taxon>
        <taxon>Boletineae</taxon>
        <taxon>Boletaceae</taxon>
        <taxon>Boletoideae</taxon>
        <taxon>Boletus</taxon>
    </lineage>
</organism>
<dbReference type="Pfam" id="PF20152">
    <property type="entry name" value="DUF6534"/>
    <property type="match status" value="1"/>
</dbReference>
<gene>
    <name evidence="3" type="ORF">JVT61DRAFT_4936</name>
</gene>
<feature type="transmembrane region" description="Helical" evidence="1">
    <location>
        <begin position="68"/>
        <end position="91"/>
    </location>
</feature>
<accession>A0A8I3ACQ2</accession>
<dbReference type="AlphaFoldDB" id="A0A8I3ACQ2"/>
<keyword evidence="1" id="KW-0812">Transmembrane</keyword>
<evidence type="ECO:0000313" key="3">
    <source>
        <dbReference type="EMBL" id="KAG6380573.1"/>
    </source>
</evidence>
<dbReference type="PANTHER" id="PTHR40465">
    <property type="entry name" value="CHROMOSOME 1, WHOLE GENOME SHOTGUN SEQUENCE"/>
    <property type="match status" value="1"/>
</dbReference>
<evidence type="ECO:0000259" key="2">
    <source>
        <dbReference type="Pfam" id="PF20152"/>
    </source>
</evidence>
<comment type="caution">
    <text evidence="3">The sequence shown here is derived from an EMBL/GenBank/DDBJ whole genome shotgun (WGS) entry which is preliminary data.</text>
</comment>
<dbReference type="PANTHER" id="PTHR40465:SF1">
    <property type="entry name" value="DUF6534 DOMAIN-CONTAINING PROTEIN"/>
    <property type="match status" value="1"/>
</dbReference>
<keyword evidence="4" id="KW-1185">Reference proteome</keyword>
<dbReference type="Proteomes" id="UP000683000">
    <property type="component" value="Unassembled WGS sequence"/>
</dbReference>